<dbReference type="Pfam" id="PF02900">
    <property type="entry name" value="LigB"/>
    <property type="match status" value="1"/>
</dbReference>
<gene>
    <name evidence="7" type="ORF">H8N03_16905</name>
</gene>
<proteinExistence type="inferred from homology"/>
<dbReference type="PIRSF" id="PIRSF006157">
    <property type="entry name" value="Doxgns_DODA"/>
    <property type="match status" value="1"/>
</dbReference>
<feature type="domain" description="Extradiol ring-cleavage dioxygenase class III enzyme subunit B" evidence="6">
    <location>
        <begin position="36"/>
        <end position="235"/>
    </location>
</feature>
<accession>A0A923SC68</accession>
<keyword evidence="4" id="KW-0862">Zinc</keyword>
<keyword evidence="5" id="KW-0560">Oxidoreductase</keyword>
<evidence type="ECO:0000256" key="3">
    <source>
        <dbReference type="ARBA" id="ARBA00022723"/>
    </source>
</evidence>
<evidence type="ECO:0000256" key="1">
    <source>
        <dbReference type="ARBA" id="ARBA00001947"/>
    </source>
</evidence>
<dbReference type="InterPro" id="IPR004183">
    <property type="entry name" value="Xdiol_dOase_suB"/>
</dbReference>
<dbReference type="AlphaFoldDB" id="A0A923SC68"/>
<sequence length="271" mass="28680">MTPLPSLFVSHGAPTFAIEPGLAGAQLRALGQALGKPRAIVVVSPHWMTRGVEITAVARPETVHDFGGFPRALYALQYPAPGSPELAARTQEVLRARGIAASLDPHRGLDHGAWVPLLHLYPDADVPVVQVSLPFDTDEAKAFALGRALAPLAGEGVLVVGSGSLTHNLYEFRMGDAAEAAYAREFSLWIREAVEAGDTVRLTQALERAPHAARAHPSTEHFLPLLVAAGAATAAQPTTVLDGGIRHGVLAMESYVFGRHVALEVEEPVNA</sequence>
<evidence type="ECO:0000256" key="2">
    <source>
        <dbReference type="ARBA" id="ARBA00007581"/>
    </source>
</evidence>
<evidence type="ECO:0000259" key="6">
    <source>
        <dbReference type="Pfam" id="PF02900"/>
    </source>
</evidence>
<keyword evidence="8" id="KW-1185">Reference proteome</keyword>
<protein>
    <submittedName>
        <fullName evidence="7">Dioxygenase</fullName>
    </submittedName>
</protein>
<dbReference type="PANTHER" id="PTHR30096:SF0">
    <property type="entry name" value="4,5-DOPA DIOXYGENASE EXTRADIOL-LIKE PROTEIN"/>
    <property type="match status" value="1"/>
</dbReference>
<evidence type="ECO:0000313" key="8">
    <source>
        <dbReference type="Proteomes" id="UP000608513"/>
    </source>
</evidence>
<dbReference type="RefSeq" id="WP_187077376.1">
    <property type="nucleotide sequence ID" value="NZ_JACORT010000007.1"/>
</dbReference>
<dbReference type="SUPFAM" id="SSF53213">
    <property type="entry name" value="LigB-like"/>
    <property type="match status" value="1"/>
</dbReference>
<evidence type="ECO:0000256" key="5">
    <source>
        <dbReference type="ARBA" id="ARBA00023002"/>
    </source>
</evidence>
<dbReference type="EMBL" id="JACORT010000007">
    <property type="protein sequence ID" value="MBC5784630.1"/>
    <property type="molecule type" value="Genomic_DNA"/>
</dbReference>
<comment type="cofactor">
    <cofactor evidence="1">
        <name>Zn(2+)</name>
        <dbReference type="ChEBI" id="CHEBI:29105"/>
    </cofactor>
</comment>
<evidence type="ECO:0000256" key="4">
    <source>
        <dbReference type="ARBA" id="ARBA00022833"/>
    </source>
</evidence>
<dbReference type="GO" id="GO:0016702">
    <property type="term" value="F:oxidoreductase activity, acting on single donors with incorporation of molecular oxygen, incorporation of two atoms of oxygen"/>
    <property type="evidence" value="ECO:0007669"/>
    <property type="project" value="UniProtKB-ARBA"/>
</dbReference>
<comment type="similarity">
    <text evidence="2">Belongs to the DODA-type extradiol aromatic ring-opening dioxygenase family.</text>
</comment>
<comment type="caution">
    <text evidence="7">The sequence shown here is derived from an EMBL/GenBank/DDBJ whole genome shotgun (WGS) entry which is preliminary data.</text>
</comment>
<dbReference type="GO" id="GO:0008198">
    <property type="term" value="F:ferrous iron binding"/>
    <property type="evidence" value="ECO:0007669"/>
    <property type="project" value="InterPro"/>
</dbReference>
<organism evidence="7 8">
    <name type="scientific">Ramlibacter cellulosilyticus</name>
    <dbReference type="NCBI Taxonomy" id="2764187"/>
    <lineage>
        <taxon>Bacteria</taxon>
        <taxon>Pseudomonadati</taxon>
        <taxon>Pseudomonadota</taxon>
        <taxon>Betaproteobacteria</taxon>
        <taxon>Burkholderiales</taxon>
        <taxon>Comamonadaceae</taxon>
        <taxon>Ramlibacter</taxon>
    </lineage>
</organism>
<name>A0A923SC68_9BURK</name>
<dbReference type="Proteomes" id="UP000608513">
    <property type="component" value="Unassembled WGS sequence"/>
</dbReference>
<keyword evidence="7" id="KW-0223">Dioxygenase</keyword>
<reference evidence="7" key="1">
    <citation type="submission" date="2020-08" db="EMBL/GenBank/DDBJ databases">
        <title>Ramlibacter sp. USB13 16S ribosomal RNA gene genome sequencing and assembly.</title>
        <authorList>
            <person name="Kang M."/>
        </authorList>
    </citation>
    <scope>NUCLEOTIDE SEQUENCE</scope>
    <source>
        <strain evidence="7">USB13</strain>
    </source>
</reference>
<keyword evidence="3" id="KW-0479">Metal-binding</keyword>
<dbReference type="Gene3D" id="3.40.830.10">
    <property type="entry name" value="LigB-like"/>
    <property type="match status" value="1"/>
</dbReference>
<dbReference type="PANTHER" id="PTHR30096">
    <property type="entry name" value="4,5-DOPA DIOXYGENASE EXTRADIOL-LIKE PROTEIN"/>
    <property type="match status" value="1"/>
</dbReference>
<evidence type="ECO:0000313" key="7">
    <source>
        <dbReference type="EMBL" id="MBC5784630.1"/>
    </source>
</evidence>
<dbReference type="GO" id="GO:0008270">
    <property type="term" value="F:zinc ion binding"/>
    <property type="evidence" value="ECO:0007669"/>
    <property type="project" value="InterPro"/>
</dbReference>
<dbReference type="CDD" id="cd07363">
    <property type="entry name" value="45_DOPA_Dioxygenase"/>
    <property type="match status" value="1"/>
</dbReference>
<dbReference type="InterPro" id="IPR014436">
    <property type="entry name" value="Extradiol_dOase_DODA"/>
</dbReference>